<feature type="region of interest" description="Disordered" evidence="5">
    <location>
        <begin position="1"/>
        <end position="23"/>
    </location>
</feature>
<protein>
    <submittedName>
        <fullName evidence="7">Uncharacterized membrane protein YkvA (DUF1232 family)</fullName>
    </submittedName>
</protein>
<evidence type="ECO:0000256" key="4">
    <source>
        <dbReference type="ARBA" id="ARBA00023136"/>
    </source>
</evidence>
<comment type="subcellular location">
    <subcellularLocation>
        <location evidence="1">Endomembrane system</location>
        <topology evidence="1">Multi-pass membrane protein</topology>
    </subcellularLocation>
</comment>
<dbReference type="RefSeq" id="WP_183816015.1">
    <property type="nucleotide sequence ID" value="NZ_JACHOB010000001.1"/>
</dbReference>
<dbReference type="EMBL" id="JACHOB010000001">
    <property type="protein sequence ID" value="MBB4658301.1"/>
    <property type="molecule type" value="Genomic_DNA"/>
</dbReference>
<evidence type="ECO:0000256" key="5">
    <source>
        <dbReference type="SAM" id="MobiDB-lite"/>
    </source>
</evidence>
<dbReference type="Pfam" id="PF06803">
    <property type="entry name" value="DUF1232"/>
    <property type="match status" value="1"/>
</dbReference>
<keyword evidence="8" id="KW-1185">Reference proteome</keyword>
<reference evidence="7 8" key="1">
    <citation type="submission" date="2020-08" db="EMBL/GenBank/DDBJ databases">
        <title>Genomic Encyclopedia of Type Strains, Phase IV (KMG-IV): sequencing the most valuable type-strain genomes for metagenomic binning, comparative biology and taxonomic classification.</title>
        <authorList>
            <person name="Goeker M."/>
        </authorList>
    </citation>
    <scope>NUCLEOTIDE SEQUENCE [LARGE SCALE GENOMIC DNA]</scope>
    <source>
        <strain evidence="7 8">DSM 102850</strain>
    </source>
</reference>
<name>A0A840I1Z2_9PROT</name>
<evidence type="ECO:0000259" key="6">
    <source>
        <dbReference type="Pfam" id="PF06803"/>
    </source>
</evidence>
<dbReference type="InterPro" id="IPR010652">
    <property type="entry name" value="DUF1232"/>
</dbReference>
<dbReference type="AlphaFoldDB" id="A0A840I1Z2"/>
<evidence type="ECO:0000313" key="8">
    <source>
        <dbReference type="Proteomes" id="UP000563524"/>
    </source>
</evidence>
<evidence type="ECO:0000256" key="1">
    <source>
        <dbReference type="ARBA" id="ARBA00004127"/>
    </source>
</evidence>
<evidence type="ECO:0000256" key="3">
    <source>
        <dbReference type="ARBA" id="ARBA00022989"/>
    </source>
</evidence>
<keyword evidence="2" id="KW-0812">Transmembrane</keyword>
<proteinExistence type="predicted"/>
<evidence type="ECO:0000256" key="2">
    <source>
        <dbReference type="ARBA" id="ARBA00022692"/>
    </source>
</evidence>
<comment type="caution">
    <text evidence="7">The sequence shown here is derived from an EMBL/GenBank/DDBJ whole genome shotgun (WGS) entry which is preliminary data.</text>
</comment>
<sequence>MAGFWRRHGGESERMAAESASPSDAHAAKAKLLLEDASHMSEEDIGEARSRIDLEFVAKFVRVLSRLNPEVAVRLLAAYYALRDPGVPTHAKAGFALALLYFLNPVDLIPDAMPLIGLLDDAGVLAGIWMYLSGHVTPAHKEQAEAFLANA</sequence>
<keyword evidence="3" id="KW-1133">Transmembrane helix</keyword>
<feature type="domain" description="DUF1232" evidence="6">
    <location>
        <begin position="91"/>
        <end position="126"/>
    </location>
</feature>
<gene>
    <name evidence="7" type="ORF">GGQ59_000801</name>
</gene>
<keyword evidence="4" id="KW-0472">Membrane</keyword>
<organism evidence="7 8">
    <name type="scientific">Parvularcula dongshanensis</name>
    <dbReference type="NCBI Taxonomy" id="1173995"/>
    <lineage>
        <taxon>Bacteria</taxon>
        <taxon>Pseudomonadati</taxon>
        <taxon>Pseudomonadota</taxon>
        <taxon>Alphaproteobacteria</taxon>
        <taxon>Parvularculales</taxon>
        <taxon>Parvularculaceae</taxon>
        <taxon>Parvularcula</taxon>
    </lineage>
</organism>
<dbReference type="GO" id="GO:0012505">
    <property type="term" value="C:endomembrane system"/>
    <property type="evidence" value="ECO:0007669"/>
    <property type="project" value="UniProtKB-SubCell"/>
</dbReference>
<evidence type="ECO:0000313" key="7">
    <source>
        <dbReference type="EMBL" id="MBB4658301.1"/>
    </source>
</evidence>
<accession>A0A840I1Z2</accession>
<dbReference type="Proteomes" id="UP000563524">
    <property type="component" value="Unassembled WGS sequence"/>
</dbReference>